<name>A0A0J8UD34_9MYCO</name>
<evidence type="ECO:0000313" key="3">
    <source>
        <dbReference type="Proteomes" id="UP000037594"/>
    </source>
</evidence>
<sequence length="151" mass="17285">MSNREWVVHPNRSELGPDEPGRNGHFRPMGRLRRRRKIPTENKCLARVELPDSLSELTDEDGSRTFGGYDWLFVVGAARTFARIHTDVEVPLPFGFKDRGVWWWWDGTTTEESILDGPDAVSYVEEYFYRLFPGMAVTVADGRVVATPDEP</sequence>
<organism evidence="2 3">
    <name type="scientific">Mycolicibacterium conceptionense</name>
    <dbReference type="NCBI Taxonomy" id="451644"/>
    <lineage>
        <taxon>Bacteria</taxon>
        <taxon>Bacillati</taxon>
        <taxon>Actinomycetota</taxon>
        <taxon>Actinomycetes</taxon>
        <taxon>Mycobacteriales</taxon>
        <taxon>Mycobacteriaceae</taxon>
        <taxon>Mycolicibacterium</taxon>
    </lineage>
</organism>
<reference evidence="2 3" key="1">
    <citation type="submission" date="2015-06" db="EMBL/GenBank/DDBJ databases">
        <title>Genome sequence of Mycobacterium conceptionense strain MLE.</title>
        <authorList>
            <person name="Greninger A.L."/>
            <person name="Cunningham G."/>
            <person name="Chiu C.Y."/>
            <person name="Miller S."/>
        </authorList>
    </citation>
    <scope>NUCLEOTIDE SEQUENCE [LARGE SCALE GENOMIC DNA]</scope>
    <source>
        <strain evidence="2 3">MLE</strain>
    </source>
</reference>
<evidence type="ECO:0000313" key="2">
    <source>
        <dbReference type="EMBL" id="KMV18250.1"/>
    </source>
</evidence>
<comment type="caution">
    <text evidence="2">The sequence shown here is derived from an EMBL/GenBank/DDBJ whole genome shotgun (WGS) entry which is preliminary data.</text>
</comment>
<proteinExistence type="predicted"/>
<dbReference type="Proteomes" id="UP000037594">
    <property type="component" value="Unassembled WGS sequence"/>
</dbReference>
<feature type="region of interest" description="Disordered" evidence="1">
    <location>
        <begin position="1"/>
        <end position="28"/>
    </location>
</feature>
<accession>A0A0J8UD34</accession>
<dbReference type="OrthoDB" id="4714697at2"/>
<dbReference type="PATRIC" id="fig|451644.5.peg.2354"/>
<dbReference type="EMBL" id="LFOD01000008">
    <property type="protein sequence ID" value="KMV18250.1"/>
    <property type="molecule type" value="Genomic_DNA"/>
</dbReference>
<gene>
    <name evidence="2" type="ORF">ACT17_11425</name>
</gene>
<protein>
    <submittedName>
        <fullName evidence="2">Uncharacterized protein</fullName>
    </submittedName>
</protein>
<dbReference type="RefSeq" id="WP_048895688.1">
    <property type="nucleotide sequence ID" value="NZ_LFOD01000008.1"/>
</dbReference>
<evidence type="ECO:0000256" key="1">
    <source>
        <dbReference type="SAM" id="MobiDB-lite"/>
    </source>
</evidence>
<dbReference type="AlphaFoldDB" id="A0A0J8UD34"/>